<evidence type="ECO:0000313" key="2">
    <source>
        <dbReference type="Proteomes" id="UP001141806"/>
    </source>
</evidence>
<proteinExistence type="predicted"/>
<evidence type="ECO:0000313" key="1">
    <source>
        <dbReference type="EMBL" id="KAJ4955068.1"/>
    </source>
</evidence>
<dbReference type="Proteomes" id="UP001141806">
    <property type="component" value="Unassembled WGS sequence"/>
</dbReference>
<organism evidence="1 2">
    <name type="scientific">Protea cynaroides</name>
    <dbReference type="NCBI Taxonomy" id="273540"/>
    <lineage>
        <taxon>Eukaryota</taxon>
        <taxon>Viridiplantae</taxon>
        <taxon>Streptophyta</taxon>
        <taxon>Embryophyta</taxon>
        <taxon>Tracheophyta</taxon>
        <taxon>Spermatophyta</taxon>
        <taxon>Magnoliopsida</taxon>
        <taxon>Proteales</taxon>
        <taxon>Proteaceae</taxon>
        <taxon>Protea</taxon>
    </lineage>
</organism>
<reference evidence="1" key="1">
    <citation type="journal article" date="2023" name="Plant J.">
        <title>The genome of the king protea, Protea cynaroides.</title>
        <authorList>
            <person name="Chang J."/>
            <person name="Duong T.A."/>
            <person name="Schoeman C."/>
            <person name="Ma X."/>
            <person name="Roodt D."/>
            <person name="Barker N."/>
            <person name="Li Z."/>
            <person name="Van de Peer Y."/>
            <person name="Mizrachi E."/>
        </authorList>
    </citation>
    <scope>NUCLEOTIDE SEQUENCE</scope>
    <source>
        <tissue evidence="1">Young leaves</tissue>
    </source>
</reference>
<accession>A0A9Q0JYQ5</accession>
<dbReference type="OrthoDB" id="1678912at2759"/>
<comment type="caution">
    <text evidence="1">The sequence shown here is derived from an EMBL/GenBank/DDBJ whole genome shotgun (WGS) entry which is preliminary data.</text>
</comment>
<gene>
    <name evidence="1" type="ORF">NE237_011851</name>
</gene>
<name>A0A9Q0JYQ5_9MAGN</name>
<protein>
    <submittedName>
        <fullName evidence="1">Uncharacterized protein</fullName>
    </submittedName>
</protein>
<dbReference type="EMBL" id="JAMYWD010000011">
    <property type="protein sequence ID" value="KAJ4955068.1"/>
    <property type="molecule type" value="Genomic_DNA"/>
</dbReference>
<dbReference type="AlphaFoldDB" id="A0A9Q0JYQ5"/>
<sequence length="100" mass="11413">MIASVIRHFDYCFINTTHKSNGFINSYSVIQYAFQGLAINIPYEDHLMQSLKEIKQIGIQCADHARKVASDSRALGLDEVFKLSTDVPIHFEKELKLLRA</sequence>
<keyword evidence="2" id="KW-1185">Reference proteome</keyword>